<feature type="transmembrane region" description="Helical" evidence="14">
    <location>
        <begin position="82"/>
        <end position="103"/>
    </location>
</feature>
<accession>E0XQ98</accession>
<dbReference type="Pfam" id="PF03653">
    <property type="entry name" value="UPF0093"/>
    <property type="match status" value="1"/>
</dbReference>
<reference evidence="16" key="1">
    <citation type="journal article" date="2011" name="Environ. Microbiol.">
        <title>Time-series analyses of Monterey Bay coastal microbial picoplankton using a 'genome proxy' microarray.</title>
        <authorList>
            <person name="Rich V.I."/>
            <person name="Pham V.D."/>
            <person name="Eppley J."/>
            <person name="Shi Y."/>
            <person name="DeLong E.F."/>
        </authorList>
    </citation>
    <scope>NUCLEOTIDE SEQUENCE</scope>
</reference>
<keyword evidence="6 14" id="KW-0349">Heme</keyword>
<feature type="transmembrane region" description="Helical" evidence="14">
    <location>
        <begin position="6"/>
        <end position="28"/>
    </location>
</feature>
<name>E0XQ98_9GAMM</name>
<sequence length="141" mass="16372">MYLWLKAFHIISVITWFAGIFYLPRLFVYHAACADEISSERFKVMEQKLYRLIMTPSMVITLALGFGMLAMAWQGLSVHSWIWIKVALVGLLVAYHVHCGWIVKAFATNTQHRSERFFRIYNELPVLILIPVILLAVLQPF</sequence>
<dbReference type="GO" id="GO:0046872">
    <property type="term" value="F:metal ion binding"/>
    <property type="evidence" value="ECO:0007669"/>
    <property type="project" value="UniProtKB-UniRule"/>
</dbReference>
<proteinExistence type="inferred from homology"/>
<dbReference type="UniPathway" id="UPA00251">
    <property type="reaction ID" value="UER00324"/>
</dbReference>
<feature type="transmembrane region" description="Helical" evidence="14">
    <location>
        <begin position="49"/>
        <end position="76"/>
    </location>
</feature>
<evidence type="ECO:0000256" key="3">
    <source>
        <dbReference type="ARBA" id="ARBA00006501"/>
    </source>
</evidence>
<comment type="subcellular location">
    <subcellularLocation>
        <location evidence="1 14">Cell membrane</location>
        <topology evidence="1 14">Multi-pass membrane protein</topology>
    </subcellularLocation>
</comment>
<feature type="binding site" description="axial binding residue" evidence="14">
    <location>
        <position position="85"/>
    </location>
    <ligand>
        <name>heme</name>
        <dbReference type="ChEBI" id="CHEBI:30413"/>
    </ligand>
    <ligandPart>
        <name>Fe</name>
        <dbReference type="ChEBI" id="CHEBI:18248"/>
    </ligandPart>
</feature>
<evidence type="ECO:0000256" key="5">
    <source>
        <dbReference type="ARBA" id="ARBA00022475"/>
    </source>
</evidence>
<protein>
    <recommendedName>
        <fullName evidence="4 14">Protoporphyrinogen IX oxidase</fullName>
        <shortName evidence="14">PPO</shortName>
        <ecNumber evidence="14 15">1.3.99.-</ecNumber>
    </recommendedName>
</protein>
<evidence type="ECO:0000256" key="11">
    <source>
        <dbReference type="ARBA" id="ARBA00023004"/>
    </source>
</evidence>
<keyword evidence="10 14" id="KW-0560">Oxidoreductase</keyword>
<comment type="cofactor">
    <cofactor evidence="14 15">
        <name>heme b</name>
        <dbReference type="ChEBI" id="CHEBI:60344"/>
    </cofactor>
    <text evidence="14 15">Binds 1 heme b (iron(II)-protoporphyrin IX) group per subunit.</text>
</comment>
<dbReference type="EC" id="1.3.99.-" evidence="14 15"/>
<feature type="transmembrane region" description="Helical" evidence="14">
    <location>
        <begin position="124"/>
        <end position="140"/>
    </location>
</feature>
<evidence type="ECO:0000256" key="15">
    <source>
        <dbReference type="PIRNR" id="PIRNR004638"/>
    </source>
</evidence>
<organism evidence="16">
    <name type="scientific">uncultured gamma proteobacterium HF0010_01E20</name>
    <dbReference type="NCBI Taxonomy" id="710977"/>
    <lineage>
        <taxon>Bacteria</taxon>
        <taxon>Pseudomonadati</taxon>
        <taxon>Pseudomonadota</taxon>
        <taxon>Gammaproteobacteria</taxon>
        <taxon>environmental samples</taxon>
    </lineage>
</organism>
<keyword evidence="5 14" id="KW-1003">Cell membrane</keyword>
<evidence type="ECO:0000256" key="8">
    <source>
        <dbReference type="ARBA" id="ARBA00022723"/>
    </source>
</evidence>
<keyword evidence="8 14" id="KW-0479">Metal-binding</keyword>
<dbReference type="InterPro" id="IPR005265">
    <property type="entry name" value="HemJ-like"/>
</dbReference>
<dbReference type="GO" id="GO:0070818">
    <property type="term" value="F:protoporphyrinogen oxidase activity"/>
    <property type="evidence" value="ECO:0007669"/>
    <property type="project" value="UniProtKB-UniRule"/>
</dbReference>
<comment type="function">
    <text evidence="14 15">Catalyzes the oxidation of protoporphyrinogen IX to protoporphyrin IX.</text>
</comment>
<dbReference type="AlphaFoldDB" id="E0XQ98"/>
<keyword evidence="9 14" id="KW-1133">Transmembrane helix</keyword>
<dbReference type="GO" id="GO:0006782">
    <property type="term" value="P:protoporphyrinogen IX biosynthetic process"/>
    <property type="evidence" value="ECO:0007669"/>
    <property type="project" value="UniProtKB-UniRule"/>
</dbReference>
<comment type="subunit">
    <text evidence="14">Homodimer.</text>
</comment>
<evidence type="ECO:0000256" key="12">
    <source>
        <dbReference type="ARBA" id="ARBA00023136"/>
    </source>
</evidence>
<comment type="catalytic activity">
    <reaction evidence="13 14 15">
        <text>protoporphyrinogen IX + 3 A = protoporphyrin IX + 3 AH2</text>
        <dbReference type="Rhea" id="RHEA:62000"/>
        <dbReference type="ChEBI" id="CHEBI:13193"/>
        <dbReference type="ChEBI" id="CHEBI:17499"/>
        <dbReference type="ChEBI" id="CHEBI:57306"/>
        <dbReference type="ChEBI" id="CHEBI:57307"/>
    </reaction>
</comment>
<evidence type="ECO:0000256" key="1">
    <source>
        <dbReference type="ARBA" id="ARBA00004651"/>
    </source>
</evidence>
<evidence type="ECO:0000256" key="13">
    <source>
        <dbReference type="ARBA" id="ARBA00048390"/>
    </source>
</evidence>
<keyword evidence="11 14" id="KW-0408">Iron</keyword>
<dbReference type="PIRSF" id="PIRSF004638">
    <property type="entry name" value="UCP004638"/>
    <property type="match status" value="1"/>
</dbReference>
<evidence type="ECO:0000256" key="2">
    <source>
        <dbReference type="ARBA" id="ARBA00005073"/>
    </source>
</evidence>
<keyword evidence="7 14" id="KW-0812">Transmembrane</keyword>
<dbReference type="PANTHER" id="PTHR40255:SF1">
    <property type="entry name" value="PROTOPORPHYRINOGEN IX OXIDASE"/>
    <property type="match status" value="1"/>
</dbReference>
<evidence type="ECO:0000256" key="10">
    <source>
        <dbReference type="ARBA" id="ARBA00023002"/>
    </source>
</evidence>
<comment type="similarity">
    <text evidence="3 14 15">Belongs to the HemJ family.</text>
</comment>
<evidence type="ECO:0000256" key="9">
    <source>
        <dbReference type="ARBA" id="ARBA00022989"/>
    </source>
</evidence>
<dbReference type="HAMAP" id="MF_02239">
    <property type="entry name" value="HemJ"/>
    <property type="match status" value="1"/>
</dbReference>
<dbReference type="EMBL" id="GU474841">
    <property type="protein sequence ID" value="ADI16589.1"/>
    <property type="molecule type" value="Genomic_DNA"/>
</dbReference>
<feature type="binding site" description="axial binding residue" evidence="14">
    <location>
        <position position="9"/>
    </location>
    <ligand>
        <name>heme</name>
        <dbReference type="ChEBI" id="CHEBI:30413"/>
    </ligand>
    <ligandPart>
        <name>Fe</name>
        <dbReference type="ChEBI" id="CHEBI:18248"/>
    </ligandPart>
</feature>
<evidence type="ECO:0000256" key="4">
    <source>
        <dbReference type="ARBA" id="ARBA00017504"/>
    </source>
</evidence>
<comment type="pathway">
    <text evidence="2 14 15">Porphyrin-containing compound metabolism; protoporphyrin-IX biosynthesis; protoporphyrin-IX from protoporphyrinogen-IX: step 1/1.</text>
</comment>
<evidence type="ECO:0000256" key="7">
    <source>
        <dbReference type="ARBA" id="ARBA00022692"/>
    </source>
</evidence>
<evidence type="ECO:0000256" key="14">
    <source>
        <dbReference type="HAMAP-Rule" id="MF_02239"/>
    </source>
</evidence>
<keyword evidence="12 14" id="KW-0472">Membrane</keyword>
<evidence type="ECO:0000313" key="16">
    <source>
        <dbReference type="EMBL" id="ADI16589.1"/>
    </source>
</evidence>
<dbReference type="GO" id="GO:0005886">
    <property type="term" value="C:plasma membrane"/>
    <property type="evidence" value="ECO:0007669"/>
    <property type="project" value="UniProtKB-SubCell"/>
</dbReference>
<dbReference type="NCBIfam" id="TIGR00701">
    <property type="entry name" value="protoporphyrinogen oxidase HemJ"/>
    <property type="match status" value="1"/>
</dbReference>
<evidence type="ECO:0000256" key="6">
    <source>
        <dbReference type="ARBA" id="ARBA00022617"/>
    </source>
</evidence>
<dbReference type="PANTHER" id="PTHR40255">
    <property type="entry name" value="UPF0093 MEMBRANE PROTEIN SLR1790"/>
    <property type="match status" value="1"/>
</dbReference>